<keyword evidence="2" id="KW-1185">Reference proteome</keyword>
<protein>
    <submittedName>
        <fullName evidence="1">Uncharacterized protein</fullName>
    </submittedName>
</protein>
<sequence>MSTFTGECQQIPNTSVKDRICFYFSQEKYSKILSEVVSAKIKCNTPLDYRRLKRFDVLKTNDEEKLIVPLKPGETNIQYYRNKEQPTSGRTLRLGSWNTVTCRESPDVMARAYLWDIYLTPRGREYSKNVS</sequence>
<evidence type="ECO:0000313" key="1">
    <source>
        <dbReference type="EMBL" id="KAK1124139.1"/>
    </source>
</evidence>
<dbReference type="EMBL" id="JAHYIQ010000019">
    <property type="protein sequence ID" value="KAK1124139.1"/>
    <property type="molecule type" value="Genomic_DNA"/>
</dbReference>
<dbReference type="Proteomes" id="UP001177670">
    <property type="component" value="Unassembled WGS sequence"/>
</dbReference>
<name>A0AA40FRR1_9HYME</name>
<gene>
    <name evidence="1" type="ORF">K0M31_007163</name>
</gene>
<reference evidence="1" key="1">
    <citation type="submission" date="2021-10" db="EMBL/GenBank/DDBJ databases">
        <title>Melipona bicolor Genome sequencing and assembly.</title>
        <authorList>
            <person name="Araujo N.S."/>
            <person name="Arias M.C."/>
        </authorList>
    </citation>
    <scope>NUCLEOTIDE SEQUENCE</scope>
    <source>
        <strain evidence="1">USP_2M_L1-L4_2017</strain>
        <tissue evidence="1">Whole body</tissue>
    </source>
</reference>
<comment type="caution">
    <text evidence="1">The sequence shown here is derived from an EMBL/GenBank/DDBJ whole genome shotgun (WGS) entry which is preliminary data.</text>
</comment>
<organism evidence="1 2">
    <name type="scientific">Melipona bicolor</name>
    <dbReference type="NCBI Taxonomy" id="60889"/>
    <lineage>
        <taxon>Eukaryota</taxon>
        <taxon>Metazoa</taxon>
        <taxon>Ecdysozoa</taxon>
        <taxon>Arthropoda</taxon>
        <taxon>Hexapoda</taxon>
        <taxon>Insecta</taxon>
        <taxon>Pterygota</taxon>
        <taxon>Neoptera</taxon>
        <taxon>Endopterygota</taxon>
        <taxon>Hymenoptera</taxon>
        <taxon>Apocrita</taxon>
        <taxon>Aculeata</taxon>
        <taxon>Apoidea</taxon>
        <taxon>Anthophila</taxon>
        <taxon>Apidae</taxon>
        <taxon>Melipona</taxon>
    </lineage>
</organism>
<accession>A0AA40FRR1</accession>
<proteinExistence type="predicted"/>
<evidence type="ECO:0000313" key="2">
    <source>
        <dbReference type="Proteomes" id="UP001177670"/>
    </source>
</evidence>
<dbReference type="AlphaFoldDB" id="A0AA40FRR1"/>